<proteinExistence type="predicted"/>
<accession>A0A7T0G0K9</accession>
<dbReference type="Proteomes" id="UP000594688">
    <property type="component" value="Chromosome"/>
</dbReference>
<name>A0A7T0G0K9_9BACT</name>
<gene>
    <name evidence="1" type="ORF">G3M70_11765</name>
</gene>
<dbReference type="EMBL" id="CP048685">
    <property type="protein sequence ID" value="QPJ62509.1"/>
    <property type="molecule type" value="Genomic_DNA"/>
</dbReference>
<dbReference type="AlphaFoldDB" id="A0A7T0G0K9"/>
<dbReference type="KEGG" id="nli:G3M70_11765"/>
<organism evidence="1 2">
    <name type="scientific">Candidatus Nitronauta litoralis</name>
    <dbReference type="NCBI Taxonomy" id="2705533"/>
    <lineage>
        <taxon>Bacteria</taxon>
        <taxon>Pseudomonadati</taxon>
        <taxon>Nitrospinota/Tectimicrobiota group</taxon>
        <taxon>Nitrospinota</taxon>
        <taxon>Nitrospinia</taxon>
        <taxon>Nitrospinales</taxon>
        <taxon>Nitrospinaceae</taxon>
        <taxon>Candidatus Nitronauta</taxon>
    </lineage>
</organism>
<evidence type="ECO:0000313" key="1">
    <source>
        <dbReference type="EMBL" id="QPJ62509.1"/>
    </source>
</evidence>
<protein>
    <submittedName>
        <fullName evidence="1">Uncharacterized protein</fullName>
    </submittedName>
</protein>
<sequence length="390" mass="43386">MQKVSVTRGGPAPDPVGEADSKFMAVIAFFHGVINDWIQDAQTTIACGCWADGAVSEIIPAGRAQLLPARYQGCFAGVREILLDDGPHHLHIDLGRVHRVCYAIAPSVCLAFKPALEVRFLIVGPGGAPTDRWVLSLMPDCPYREDQLDEAVVHRFIERLRLHAKQAPGLVELSVDSEVRKSPQGAALLSQMQEATDQIDTGWDGVIKALAPNHNHGSTVETMDPPCLPLLSEALDLKESSLVIYRERTLVEFQTEKIDGVHRYVEQGHVSWQIGGLQDHHCHLALGSVHRVLFSAEPVSCQGGGLNYTIWFLTSGPSGNPWRRDGYFSVVLNRPYRGNVPRLEVIKPMLDLYQRYRKEPWVQADERFLNTLERGVPDRRQQQLVSVGSE</sequence>
<evidence type="ECO:0000313" key="2">
    <source>
        <dbReference type="Proteomes" id="UP000594688"/>
    </source>
</evidence>
<reference evidence="1 2" key="1">
    <citation type="submission" date="2020-02" db="EMBL/GenBank/DDBJ databases">
        <title>Genomic and physiological characterization of two novel Nitrospinaceae genera.</title>
        <authorList>
            <person name="Mueller A.J."/>
            <person name="Jung M.-Y."/>
            <person name="Strachan C.R."/>
            <person name="Herbold C.W."/>
            <person name="Kirkegaard R.H."/>
            <person name="Daims H."/>
        </authorList>
    </citation>
    <scope>NUCLEOTIDE SEQUENCE [LARGE SCALE GENOMIC DNA]</scope>
    <source>
        <strain evidence="1">EB</strain>
    </source>
</reference>